<feature type="domain" description="RRM" evidence="6">
    <location>
        <begin position="105"/>
        <end position="187"/>
    </location>
</feature>
<keyword evidence="2 4" id="KW-0694">RNA-binding</keyword>
<protein>
    <recommendedName>
        <fullName evidence="6">RRM domain-containing protein</fullName>
    </recommendedName>
</protein>
<evidence type="ECO:0000256" key="2">
    <source>
        <dbReference type="ARBA" id="ARBA00022884"/>
    </source>
</evidence>
<name>A0AAD9JQI3_9ANNE</name>
<dbReference type="AlphaFoldDB" id="A0AAD9JQI3"/>
<dbReference type="GO" id="GO:0003723">
    <property type="term" value="F:RNA binding"/>
    <property type="evidence" value="ECO:0007669"/>
    <property type="project" value="UniProtKB-UniRule"/>
</dbReference>
<organism evidence="7 8">
    <name type="scientific">Paralvinella palmiformis</name>
    <dbReference type="NCBI Taxonomy" id="53620"/>
    <lineage>
        <taxon>Eukaryota</taxon>
        <taxon>Metazoa</taxon>
        <taxon>Spiralia</taxon>
        <taxon>Lophotrochozoa</taxon>
        <taxon>Annelida</taxon>
        <taxon>Polychaeta</taxon>
        <taxon>Sedentaria</taxon>
        <taxon>Canalipalpata</taxon>
        <taxon>Terebellida</taxon>
        <taxon>Terebelliformia</taxon>
        <taxon>Alvinellidae</taxon>
        <taxon>Paralvinella</taxon>
    </lineage>
</organism>
<reference evidence="7" key="1">
    <citation type="journal article" date="2023" name="Mol. Biol. Evol.">
        <title>Third-Generation Sequencing Reveals the Adaptive Role of the Epigenome in Three Deep-Sea Polychaetes.</title>
        <authorList>
            <person name="Perez M."/>
            <person name="Aroh O."/>
            <person name="Sun Y."/>
            <person name="Lan Y."/>
            <person name="Juniper S.K."/>
            <person name="Young C.R."/>
            <person name="Angers B."/>
            <person name="Qian P.Y."/>
        </authorList>
    </citation>
    <scope>NUCLEOTIDE SEQUENCE</scope>
    <source>
        <strain evidence="7">P08H-3</strain>
    </source>
</reference>
<dbReference type="GO" id="GO:0008380">
    <property type="term" value="P:RNA splicing"/>
    <property type="evidence" value="ECO:0007669"/>
    <property type="project" value="UniProtKB-KW"/>
</dbReference>
<dbReference type="Gene3D" id="3.30.70.330">
    <property type="match status" value="1"/>
</dbReference>
<comment type="caution">
    <text evidence="7">The sequence shown here is derived from an EMBL/GenBank/DDBJ whole genome shotgun (WGS) entry which is preliminary data.</text>
</comment>
<dbReference type="PANTHER" id="PTHR23139">
    <property type="entry name" value="RNA-BINDING PROTEIN"/>
    <property type="match status" value="1"/>
</dbReference>
<evidence type="ECO:0000313" key="8">
    <source>
        <dbReference type="Proteomes" id="UP001208570"/>
    </source>
</evidence>
<dbReference type="SUPFAM" id="SSF54928">
    <property type="entry name" value="RNA-binding domain, RBD"/>
    <property type="match status" value="1"/>
</dbReference>
<keyword evidence="3" id="KW-0508">mRNA splicing</keyword>
<evidence type="ECO:0000313" key="7">
    <source>
        <dbReference type="EMBL" id="KAK2156285.1"/>
    </source>
</evidence>
<evidence type="ECO:0000259" key="6">
    <source>
        <dbReference type="PROSITE" id="PS50102"/>
    </source>
</evidence>
<evidence type="ECO:0000256" key="5">
    <source>
        <dbReference type="SAM" id="MobiDB-lite"/>
    </source>
</evidence>
<dbReference type="InterPro" id="IPR000504">
    <property type="entry name" value="RRM_dom"/>
</dbReference>
<evidence type="ECO:0000256" key="4">
    <source>
        <dbReference type="PROSITE-ProRule" id="PRU00176"/>
    </source>
</evidence>
<feature type="region of interest" description="Disordered" evidence="5">
    <location>
        <begin position="1"/>
        <end position="30"/>
    </location>
</feature>
<dbReference type="InterPro" id="IPR012677">
    <property type="entry name" value="Nucleotide-bd_a/b_plait_sf"/>
</dbReference>
<dbReference type="PROSITE" id="PS50102">
    <property type="entry name" value="RRM"/>
    <property type="match status" value="1"/>
</dbReference>
<keyword evidence="8" id="KW-1185">Reference proteome</keyword>
<dbReference type="SMART" id="SM00360">
    <property type="entry name" value="RRM"/>
    <property type="match status" value="1"/>
</dbReference>
<sequence length="264" mass="28915">MDDEAEFERQLAENRAISGDSPERKKRKKKPYKYWDIPPVGFEHMTPMQYKALHGLGPPGGIAAPGMPVVAPVIAPNNVVTSPAAPMALNTTIPFAGSAISRQARRLYVGNIPFGVTEEMMMDYFNTQMKMAGLAQAEGNPVIACQVNLDKNFAFLEFRSVDETTQAMAFDGINFQGQSLKIRRPKDYQPLPGMAEVPSVAVPGVVSTVVQDSAHKIFIGGLPNYLNEDQVIHAHLVKNLALLVTGLFQSRFGYNDDHIILAST</sequence>
<dbReference type="EMBL" id="JAODUP010000217">
    <property type="protein sequence ID" value="KAK2156285.1"/>
    <property type="molecule type" value="Genomic_DNA"/>
</dbReference>
<proteinExistence type="predicted"/>
<gene>
    <name evidence="7" type="ORF">LSH36_217g05029</name>
</gene>
<dbReference type="InterPro" id="IPR035979">
    <property type="entry name" value="RBD_domain_sf"/>
</dbReference>
<dbReference type="CDD" id="cd12230">
    <property type="entry name" value="RRM1_U2AF65"/>
    <property type="match status" value="1"/>
</dbReference>
<evidence type="ECO:0000256" key="3">
    <source>
        <dbReference type="ARBA" id="ARBA00023187"/>
    </source>
</evidence>
<dbReference type="GO" id="GO:0006397">
    <property type="term" value="P:mRNA processing"/>
    <property type="evidence" value="ECO:0007669"/>
    <property type="project" value="UniProtKB-KW"/>
</dbReference>
<evidence type="ECO:0000256" key="1">
    <source>
        <dbReference type="ARBA" id="ARBA00022664"/>
    </source>
</evidence>
<accession>A0AAD9JQI3</accession>
<dbReference type="Proteomes" id="UP001208570">
    <property type="component" value="Unassembled WGS sequence"/>
</dbReference>
<keyword evidence="1" id="KW-0507">mRNA processing</keyword>